<dbReference type="STRING" id="396014.BF93_04805"/>
<accession>Z9JQT8</accession>
<keyword evidence="2 4" id="KW-0378">Hydrolase</keyword>
<evidence type="ECO:0000256" key="4">
    <source>
        <dbReference type="RuleBase" id="RU362110"/>
    </source>
</evidence>
<proteinExistence type="inferred from homology"/>
<dbReference type="GO" id="GO:0005737">
    <property type="term" value="C:cytoplasm"/>
    <property type="evidence" value="ECO:0007669"/>
    <property type="project" value="TreeGrafter"/>
</dbReference>
<dbReference type="Proteomes" id="UP000023067">
    <property type="component" value="Unassembled WGS sequence"/>
</dbReference>
<dbReference type="SMART" id="SM00640">
    <property type="entry name" value="Glyco_32"/>
    <property type="match status" value="1"/>
</dbReference>
<feature type="domain" description="Glycosyl hydrolase family 32 N-terminal" evidence="5">
    <location>
        <begin position="17"/>
        <end position="317"/>
    </location>
</feature>
<dbReference type="SUPFAM" id="SSF75005">
    <property type="entry name" value="Arabinanase/levansucrase/invertase"/>
    <property type="match status" value="1"/>
</dbReference>
<dbReference type="Pfam" id="PF00251">
    <property type="entry name" value="Glyco_hydro_32N"/>
    <property type="match status" value="1"/>
</dbReference>
<dbReference type="InterPro" id="IPR013148">
    <property type="entry name" value="Glyco_hydro_32_N"/>
</dbReference>
<comment type="caution">
    <text evidence="7">The sequence shown here is derived from an EMBL/GenBank/DDBJ whole genome shotgun (WGS) entry which is preliminary data.</text>
</comment>
<dbReference type="RefSeq" id="WP_038373755.1">
    <property type="nucleotide sequence ID" value="NZ_KK070001.1"/>
</dbReference>
<dbReference type="Gene3D" id="2.115.10.20">
    <property type="entry name" value="Glycosyl hydrolase domain, family 43"/>
    <property type="match status" value="1"/>
</dbReference>
<feature type="domain" description="Glycosyl hydrolase family 32 C-terminal" evidence="6">
    <location>
        <begin position="379"/>
        <end position="458"/>
    </location>
</feature>
<dbReference type="OrthoDB" id="9776657at2"/>
<dbReference type="AlphaFoldDB" id="Z9JQT8"/>
<dbReference type="Gene3D" id="2.60.120.560">
    <property type="entry name" value="Exo-inulinase, domain 1"/>
    <property type="match status" value="1"/>
</dbReference>
<evidence type="ECO:0000256" key="3">
    <source>
        <dbReference type="ARBA" id="ARBA00023295"/>
    </source>
</evidence>
<dbReference type="GO" id="GO:0004575">
    <property type="term" value="F:sucrose alpha-glucosidase activity"/>
    <property type="evidence" value="ECO:0007669"/>
    <property type="project" value="TreeGrafter"/>
</dbReference>
<gene>
    <name evidence="7" type="ORF">BF93_04805</name>
</gene>
<dbReference type="SUPFAM" id="SSF49899">
    <property type="entry name" value="Concanavalin A-like lectins/glucanases"/>
    <property type="match status" value="1"/>
</dbReference>
<organism evidence="7 8">
    <name type="scientific">Brachybacterium phenoliresistens</name>
    <dbReference type="NCBI Taxonomy" id="396014"/>
    <lineage>
        <taxon>Bacteria</taxon>
        <taxon>Bacillati</taxon>
        <taxon>Actinomycetota</taxon>
        <taxon>Actinomycetes</taxon>
        <taxon>Micrococcales</taxon>
        <taxon>Dermabacteraceae</taxon>
        <taxon>Brachybacterium</taxon>
    </lineage>
</organism>
<dbReference type="InterPro" id="IPR018053">
    <property type="entry name" value="Glyco_hydro_32_AS"/>
</dbReference>
<keyword evidence="3 4" id="KW-0326">Glycosidase</keyword>
<dbReference type="InterPro" id="IPR001362">
    <property type="entry name" value="Glyco_hydro_32"/>
</dbReference>
<dbReference type="PANTHER" id="PTHR42800">
    <property type="entry name" value="EXOINULINASE INUD (AFU_ORTHOLOGUE AFUA_5G00480)"/>
    <property type="match status" value="1"/>
</dbReference>
<reference evidence="7 8" key="1">
    <citation type="submission" date="2014-02" db="EMBL/GenBank/DDBJ databases">
        <title>Genome sequence of Brachybacterium phenoliresistens strain W13A50.</title>
        <authorList>
            <person name="Wang X."/>
        </authorList>
    </citation>
    <scope>NUCLEOTIDE SEQUENCE [LARGE SCALE GENOMIC DNA]</scope>
    <source>
        <strain evidence="7 8">W13A50</strain>
    </source>
</reference>
<dbReference type="HOGENOM" id="CLU_001528_3_1_11"/>
<dbReference type="InterPro" id="IPR023296">
    <property type="entry name" value="Glyco_hydro_beta-prop_sf"/>
</dbReference>
<dbReference type="GO" id="GO:0005987">
    <property type="term" value="P:sucrose catabolic process"/>
    <property type="evidence" value="ECO:0007669"/>
    <property type="project" value="TreeGrafter"/>
</dbReference>
<evidence type="ECO:0000259" key="6">
    <source>
        <dbReference type="Pfam" id="PF08244"/>
    </source>
</evidence>
<evidence type="ECO:0000259" key="5">
    <source>
        <dbReference type="Pfam" id="PF00251"/>
    </source>
</evidence>
<name>Z9JQT8_9MICO</name>
<evidence type="ECO:0000313" key="8">
    <source>
        <dbReference type="Proteomes" id="UP000023067"/>
    </source>
</evidence>
<dbReference type="PATRIC" id="fig|396014.3.peg.2993"/>
<dbReference type="PANTHER" id="PTHR42800:SF1">
    <property type="entry name" value="EXOINULINASE INUD (AFU_ORTHOLOGUE AFUA_5G00480)"/>
    <property type="match status" value="1"/>
</dbReference>
<sequence>MTTTAPPRAELHRPQFHLTPDATWMNDPNGLILHEGTWHAFFQNNPSGSTWGNMSWGHAVSEDLATWRELPVALPCREGELIFSGSVVHDAENSSGLGAPGEPGPLVAVYTSAYTDAHPERAGTQAQSLAVSRDGGTTWQFHSENPVLDRGSADFRDPKVFRHAASGRWVMVAVEAVDHSVLIHTSTDLRRWELASTLTDPALDGGIWECPDLVRIPAAGSETEESWALIVSTNPGGPAGGSGTYAILGGFDGRTFTPTAEAVPLDLGQDCYAAVSFGGVEGAPVLLGWMNNWDYAELTPTGPWRSAMTLPRTLGLAGDAVGAPRLVQRLRVPAEIPVVDLGGQIAARLDGTAVCVTGVLDLRTPHRLSVRFGEGEDSPELRVEIDAQRRVVLDRSAAHREPFAPGHTRSAPFVPPAGVEQMPFRLVLDASTAELELDGGRAVISQQIFPGAGPTTVRIEPTA</sequence>
<evidence type="ECO:0000313" key="7">
    <source>
        <dbReference type="EMBL" id="EWS80166.1"/>
    </source>
</evidence>
<dbReference type="InterPro" id="IPR013189">
    <property type="entry name" value="Glyco_hydro_32_C"/>
</dbReference>
<dbReference type="eggNOG" id="COG1621">
    <property type="taxonomic scope" value="Bacteria"/>
</dbReference>
<dbReference type="CDD" id="cd18622">
    <property type="entry name" value="GH32_Inu-like"/>
    <property type="match status" value="1"/>
</dbReference>
<dbReference type="Pfam" id="PF08244">
    <property type="entry name" value="Glyco_hydro_32C"/>
    <property type="match status" value="1"/>
</dbReference>
<dbReference type="EMBL" id="JDYK01000018">
    <property type="protein sequence ID" value="EWS80166.1"/>
    <property type="molecule type" value="Genomic_DNA"/>
</dbReference>
<evidence type="ECO:0000256" key="1">
    <source>
        <dbReference type="ARBA" id="ARBA00009902"/>
    </source>
</evidence>
<keyword evidence="8" id="KW-1185">Reference proteome</keyword>
<evidence type="ECO:0000256" key="2">
    <source>
        <dbReference type="ARBA" id="ARBA00022801"/>
    </source>
</evidence>
<comment type="similarity">
    <text evidence="1 4">Belongs to the glycosyl hydrolase 32 family.</text>
</comment>
<dbReference type="PROSITE" id="PS00609">
    <property type="entry name" value="GLYCOSYL_HYDROL_F32"/>
    <property type="match status" value="1"/>
</dbReference>
<dbReference type="InterPro" id="IPR013320">
    <property type="entry name" value="ConA-like_dom_sf"/>
</dbReference>
<protein>
    <submittedName>
        <fullName evidence="7">Glycosyl hydrolase family 32</fullName>
    </submittedName>
</protein>